<evidence type="ECO:0000313" key="4">
    <source>
        <dbReference type="Proteomes" id="UP001443914"/>
    </source>
</evidence>
<sequence length="120" mass="13051">MEGVKIRQNLVLILVLIMISTSLIKQTSASYGKCVGKCALHCVFNPHPLVCGADCIYNCIGQSQVISTNHVVDGLIKPTNHVLHCHYDCAITRCNPLIARRASGKKVEKCVDECGLCAKN</sequence>
<keyword evidence="4" id="KW-1185">Reference proteome</keyword>
<reference evidence="3 4" key="1">
    <citation type="submission" date="2024-03" db="EMBL/GenBank/DDBJ databases">
        <title>WGS assembly of Saponaria officinalis var. Norfolk2.</title>
        <authorList>
            <person name="Jenkins J."/>
            <person name="Shu S."/>
            <person name="Grimwood J."/>
            <person name="Barry K."/>
            <person name="Goodstein D."/>
            <person name="Schmutz J."/>
            <person name="Leebens-Mack J."/>
            <person name="Osbourn A."/>
        </authorList>
    </citation>
    <scope>NUCLEOTIDE SEQUENCE [LARGE SCALE GENOMIC DNA]</scope>
    <source>
        <strain evidence="4">cv. Norfolk2</strain>
        <strain evidence="3">JIC</strain>
        <tissue evidence="3">Leaf</tissue>
    </source>
</reference>
<dbReference type="EMBL" id="JBDFQZ010000014">
    <property type="protein sequence ID" value="KAK9666238.1"/>
    <property type="molecule type" value="Genomic_DNA"/>
</dbReference>
<keyword evidence="1" id="KW-0732">Signal</keyword>
<dbReference type="AlphaFoldDB" id="A0AAW1GRS0"/>
<evidence type="ECO:0000256" key="1">
    <source>
        <dbReference type="SAM" id="SignalP"/>
    </source>
</evidence>
<dbReference type="InterPro" id="IPR038975">
    <property type="entry name" value="THNL"/>
</dbReference>
<proteinExistence type="predicted"/>
<name>A0AAW1GRS0_SAPOF</name>
<dbReference type="PANTHER" id="PTHR36312">
    <property type="entry name" value="THIONIN-LIKE PROTEIN 1"/>
    <property type="match status" value="1"/>
</dbReference>
<accession>A0AAW1GRS0</accession>
<protein>
    <recommendedName>
        <fullName evidence="5">Thionin-like protein</fullName>
    </recommendedName>
</protein>
<evidence type="ECO:0000313" key="2">
    <source>
        <dbReference type="EMBL" id="KAK9666238.1"/>
    </source>
</evidence>
<feature type="chain" id="PRO_5044717749" description="Thionin-like protein" evidence="1">
    <location>
        <begin position="30"/>
        <end position="120"/>
    </location>
</feature>
<evidence type="ECO:0008006" key="5">
    <source>
        <dbReference type="Google" id="ProtNLM"/>
    </source>
</evidence>
<dbReference type="EMBL" id="JBDFQZ010000014">
    <property type="protein sequence ID" value="KAK9666244.1"/>
    <property type="molecule type" value="Genomic_DNA"/>
</dbReference>
<evidence type="ECO:0000313" key="3">
    <source>
        <dbReference type="EMBL" id="KAK9666244.1"/>
    </source>
</evidence>
<comment type="caution">
    <text evidence="3">The sequence shown here is derived from an EMBL/GenBank/DDBJ whole genome shotgun (WGS) entry which is preliminary data.</text>
</comment>
<feature type="signal peptide" evidence="1">
    <location>
        <begin position="1"/>
        <end position="29"/>
    </location>
</feature>
<dbReference type="PANTHER" id="PTHR36312:SF1">
    <property type="entry name" value="OS01G0594500 PROTEIN"/>
    <property type="match status" value="1"/>
</dbReference>
<gene>
    <name evidence="2" type="ORF">RND81_14G170500</name>
    <name evidence="3" type="ORF">RND81_14G170800</name>
</gene>
<dbReference type="Proteomes" id="UP001443914">
    <property type="component" value="Unassembled WGS sequence"/>
</dbReference>
<organism evidence="3 4">
    <name type="scientific">Saponaria officinalis</name>
    <name type="common">Common soapwort</name>
    <name type="synonym">Lychnis saponaria</name>
    <dbReference type="NCBI Taxonomy" id="3572"/>
    <lineage>
        <taxon>Eukaryota</taxon>
        <taxon>Viridiplantae</taxon>
        <taxon>Streptophyta</taxon>
        <taxon>Embryophyta</taxon>
        <taxon>Tracheophyta</taxon>
        <taxon>Spermatophyta</taxon>
        <taxon>Magnoliopsida</taxon>
        <taxon>eudicotyledons</taxon>
        <taxon>Gunneridae</taxon>
        <taxon>Pentapetalae</taxon>
        <taxon>Caryophyllales</taxon>
        <taxon>Caryophyllaceae</taxon>
        <taxon>Caryophylleae</taxon>
        <taxon>Saponaria</taxon>
    </lineage>
</organism>